<organism evidence="7 8">
    <name type="scientific">Cohnella suwonensis</name>
    <dbReference type="NCBI Taxonomy" id="696072"/>
    <lineage>
        <taxon>Bacteria</taxon>
        <taxon>Bacillati</taxon>
        <taxon>Bacillota</taxon>
        <taxon>Bacilli</taxon>
        <taxon>Bacillales</taxon>
        <taxon>Paenibacillaceae</taxon>
        <taxon>Cohnella</taxon>
    </lineage>
</organism>
<dbReference type="Proteomes" id="UP001596105">
    <property type="component" value="Unassembled WGS sequence"/>
</dbReference>
<dbReference type="GO" id="GO:0016853">
    <property type="term" value="F:isomerase activity"/>
    <property type="evidence" value="ECO:0007669"/>
    <property type="project" value="UniProtKB-KW"/>
</dbReference>
<keyword evidence="3" id="KW-0732">Signal</keyword>
<evidence type="ECO:0000313" key="8">
    <source>
        <dbReference type="Proteomes" id="UP001596105"/>
    </source>
</evidence>
<dbReference type="Pfam" id="PF13145">
    <property type="entry name" value="Rotamase_2"/>
    <property type="match status" value="1"/>
</dbReference>
<proteinExistence type="predicted"/>
<dbReference type="InterPro" id="IPR050245">
    <property type="entry name" value="PrsA_foldase"/>
</dbReference>
<evidence type="ECO:0000256" key="1">
    <source>
        <dbReference type="ARBA" id="ARBA00000971"/>
    </source>
</evidence>
<dbReference type="InterPro" id="IPR027304">
    <property type="entry name" value="Trigger_fact/SurA_dom_sf"/>
</dbReference>
<dbReference type="PANTHER" id="PTHR47245">
    <property type="entry name" value="PEPTIDYLPROLYL ISOMERASE"/>
    <property type="match status" value="1"/>
</dbReference>
<dbReference type="InterPro" id="IPR046357">
    <property type="entry name" value="PPIase_dom_sf"/>
</dbReference>
<dbReference type="RefSeq" id="WP_209749007.1">
    <property type="nucleotide sequence ID" value="NZ_JBHSMH010000067.1"/>
</dbReference>
<reference evidence="8" key="1">
    <citation type="journal article" date="2019" name="Int. J. Syst. Evol. Microbiol.">
        <title>The Global Catalogue of Microorganisms (GCM) 10K type strain sequencing project: providing services to taxonomists for standard genome sequencing and annotation.</title>
        <authorList>
            <consortium name="The Broad Institute Genomics Platform"/>
            <consortium name="The Broad Institute Genome Sequencing Center for Infectious Disease"/>
            <person name="Wu L."/>
            <person name="Ma J."/>
        </authorList>
    </citation>
    <scope>NUCLEOTIDE SEQUENCE [LARGE SCALE GENOMIC DNA]</scope>
    <source>
        <strain evidence="8">CCUG 57113</strain>
    </source>
</reference>
<name>A0ABW0LXK1_9BACL</name>
<gene>
    <name evidence="7" type="ORF">ACFPPD_17880</name>
</gene>
<sequence>MARAKNRYRVYGFALVAAVLLIAAAFLTMAAFANGKPALGGVALQVNGEPVETEEWRQAVLRHRAAVYAELQPLSSQTDPTKFWRTKIGEETPLERLHRVALEELVRIKVQQQLAKREGLLADSTYAVFLKDLEKENQRREKAVEKGEVIFGPLRYDEVSYYDMKQGELTASLQEKLYPASDASDERIAAYYEENKESRFKRTPEVALRQLIFPFAEGGMTREAAAEWAERVREALKAGEDWEAVRQKLVSRDEVTFDTETMVLNERFMREEGMRWQKLIGAGLPLKTGEISEAFEENGAYRVLICTGIEPQGYYPLAEVKDGIRSEWSRNQYERLVDRLTNEAEIEIVRKTFDRVDGT</sequence>
<dbReference type="InterPro" id="IPR000297">
    <property type="entry name" value="PPIase_PpiC"/>
</dbReference>
<comment type="catalytic activity">
    <reaction evidence="1">
        <text>[protein]-peptidylproline (omega=180) = [protein]-peptidylproline (omega=0)</text>
        <dbReference type="Rhea" id="RHEA:16237"/>
        <dbReference type="Rhea" id="RHEA-COMP:10747"/>
        <dbReference type="Rhea" id="RHEA-COMP:10748"/>
        <dbReference type="ChEBI" id="CHEBI:83833"/>
        <dbReference type="ChEBI" id="CHEBI:83834"/>
        <dbReference type="EC" id="5.2.1.8"/>
    </reaction>
</comment>
<dbReference type="Gene3D" id="3.10.50.40">
    <property type="match status" value="1"/>
</dbReference>
<dbReference type="PANTHER" id="PTHR47245:SF1">
    <property type="entry name" value="FOLDASE PROTEIN PRSA"/>
    <property type="match status" value="1"/>
</dbReference>
<comment type="caution">
    <text evidence="7">The sequence shown here is derived from an EMBL/GenBank/DDBJ whole genome shotgun (WGS) entry which is preliminary data.</text>
</comment>
<evidence type="ECO:0000256" key="2">
    <source>
        <dbReference type="ARBA" id="ARBA00013194"/>
    </source>
</evidence>
<accession>A0ABW0LXK1</accession>
<protein>
    <recommendedName>
        <fullName evidence="2">peptidylprolyl isomerase</fullName>
        <ecNumber evidence="2">5.2.1.8</ecNumber>
    </recommendedName>
</protein>
<dbReference type="Gene3D" id="1.10.4030.10">
    <property type="entry name" value="Porin chaperone SurA, peptide-binding domain"/>
    <property type="match status" value="1"/>
</dbReference>
<dbReference type="EC" id="5.2.1.8" evidence="2"/>
<dbReference type="SUPFAM" id="SSF109998">
    <property type="entry name" value="Triger factor/SurA peptide-binding domain-like"/>
    <property type="match status" value="1"/>
</dbReference>
<evidence type="ECO:0000256" key="4">
    <source>
        <dbReference type="ARBA" id="ARBA00023110"/>
    </source>
</evidence>
<keyword evidence="4" id="KW-0697">Rotamase</keyword>
<keyword evidence="5 7" id="KW-0413">Isomerase</keyword>
<evidence type="ECO:0000313" key="7">
    <source>
        <dbReference type="EMBL" id="MFC5470565.1"/>
    </source>
</evidence>
<keyword evidence="8" id="KW-1185">Reference proteome</keyword>
<evidence type="ECO:0000256" key="5">
    <source>
        <dbReference type="ARBA" id="ARBA00023235"/>
    </source>
</evidence>
<evidence type="ECO:0000256" key="3">
    <source>
        <dbReference type="ARBA" id="ARBA00022729"/>
    </source>
</evidence>
<dbReference type="EMBL" id="JBHSMH010000067">
    <property type="protein sequence ID" value="MFC5470565.1"/>
    <property type="molecule type" value="Genomic_DNA"/>
</dbReference>
<evidence type="ECO:0000259" key="6">
    <source>
        <dbReference type="Pfam" id="PF13145"/>
    </source>
</evidence>
<feature type="domain" description="PpiC" evidence="6">
    <location>
        <begin position="184"/>
        <end position="322"/>
    </location>
</feature>